<dbReference type="Proteomes" id="UP000037397">
    <property type="component" value="Unassembled WGS sequence"/>
</dbReference>
<dbReference type="AlphaFoldDB" id="A0A0L6CJW7"/>
<proteinExistence type="predicted"/>
<name>A0A0L6CJW7_9MICO</name>
<dbReference type="RefSeq" id="WP_050670507.1">
    <property type="nucleotide sequence ID" value="NZ_LAIR01000002.1"/>
</dbReference>
<gene>
    <name evidence="1" type="ORF">VV01_14595</name>
</gene>
<dbReference type="OrthoDB" id="3197057at2"/>
<sequence length="367" mass="40999">MAAPDDEFVVDFPTLGDLWSGWIEQHCRVPDRHERGKAFREYDWQFWCTANHGRVRPDAVYDPDRPPLNQAFHYRRSQVIAPQKMGKGPWTAARVCLAAVGPSEFAGWAVEGDEYHCEDNGCSCGWVWAYEPGEPLGMRHPSPLIQIMATSDDQVANIWRPLVSMIGLGPLRETLLPRGEFVRIVGTSGDKDMDRIDRVTASAQSRLGAPINEAFFDESGLYTKSNKLIEVFQTMRRGAAAMGGRSMETTNAFDPAMASAAQLTQESQATDIFRYWRDPDAVLKRPDGTPLSFMNARERRRILAYVYAGATHINIDSIDAESKELIETDPAQAERFFGNRLVRGKGSWLPPGLWDGAWAGASEDDVA</sequence>
<dbReference type="PATRIC" id="fig|1631356.3.peg.2878"/>
<accession>A0A0L6CJW7</accession>
<reference evidence="2" key="1">
    <citation type="submission" date="2015-03" db="EMBL/GenBank/DDBJ databases">
        <title>Luteipulveratus halotolerans sp. nov., a novel actinobacterium (Dermacoccaceae) from Sarawak, Malaysia.</title>
        <authorList>
            <person name="Juboi H."/>
            <person name="Basik A."/>
            <person name="Shamsul S.S."/>
            <person name="Arnold P."/>
            <person name="Schmitt E.K."/>
            <person name="Sanglier J.-J."/>
            <person name="Yeo T."/>
        </authorList>
    </citation>
    <scope>NUCLEOTIDE SEQUENCE [LARGE SCALE GENOMIC DNA]</scope>
    <source>
        <strain evidence="2">C296001</strain>
    </source>
</reference>
<dbReference type="STRING" id="1631356.VV01_14595"/>
<evidence type="ECO:0000313" key="1">
    <source>
        <dbReference type="EMBL" id="KNX38091.1"/>
    </source>
</evidence>
<protein>
    <submittedName>
        <fullName evidence="1">Terminase</fullName>
    </submittedName>
</protein>
<keyword evidence="2" id="KW-1185">Reference proteome</keyword>
<evidence type="ECO:0000313" key="2">
    <source>
        <dbReference type="Proteomes" id="UP000037397"/>
    </source>
</evidence>
<dbReference type="EMBL" id="LAIR01000002">
    <property type="protein sequence ID" value="KNX38091.1"/>
    <property type="molecule type" value="Genomic_DNA"/>
</dbReference>
<organism evidence="1 2">
    <name type="scientific">Luteipulveratus halotolerans</name>
    <dbReference type="NCBI Taxonomy" id="1631356"/>
    <lineage>
        <taxon>Bacteria</taxon>
        <taxon>Bacillati</taxon>
        <taxon>Actinomycetota</taxon>
        <taxon>Actinomycetes</taxon>
        <taxon>Micrococcales</taxon>
        <taxon>Dermacoccaceae</taxon>
        <taxon>Luteipulveratus</taxon>
    </lineage>
</organism>
<comment type="caution">
    <text evidence="1">The sequence shown here is derived from an EMBL/GenBank/DDBJ whole genome shotgun (WGS) entry which is preliminary data.</text>
</comment>